<sequence>MPADQHKTPTAEEIVEWLEIETPYVVSQVGRDMLMKIARGEFIGYYKTYPMQSGERWIEHAQRIIYAGQTQ</sequence>
<gene>
    <name evidence="1" type="primary">1</name>
    <name evidence="1" type="ORF">PBI_MARYV_1</name>
</gene>
<dbReference type="EMBL" id="MN585992">
    <property type="protein sequence ID" value="QGJ89894.1"/>
    <property type="molecule type" value="Genomic_DNA"/>
</dbReference>
<name>A0A649VCF9_9CAUD</name>
<evidence type="ECO:0000313" key="1">
    <source>
        <dbReference type="EMBL" id="QGJ89894.1"/>
    </source>
</evidence>
<accession>A0A649VCF9</accession>
<evidence type="ECO:0000313" key="2">
    <source>
        <dbReference type="Proteomes" id="UP000424201"/>
    </source>
</evidence>
<dbReference type="Proteomes" id="UP000424201">
    <property type="component" value="Genome"/>
</dbReference>
<protein>
    <submittedName>
        <fullName evidence="1">Uncharacterized protein</fullName>
    </submittedName>
</protein>
<organism evidence="1 2">
    <name type="scientific">Mycobacterium phage MaryV</name>
    <dbReference type="NCBI Taxonomy" id="2656593"/>
    <lineage>
        <taxon>Viruses</taxon>
        <taxon>Duplodnaviria</taxon>
        <taxon>Heunggongvirae</taxon>
        <taxon>Uroviricota</taxon>
        <taxon>Caudoviricetes</taxon>
        <taxon>Vilmaviridae</taxon>
        <taxon>Wildcatvirus</taxon>
        <taxon>Wildcatvirus wildcat</taxon>
        <taxon>Mycobacterium virus Wildcat</taxon>
    </lineage>
</organism>
<reference evidence="1 2" key="1">
    <citation type="submission" date="2019-10" db="EMBL/GenBank/DDBJ databases">
        <authorList>
            <person name="Garlena R.A."/>
            <person name="Russell D.A."/>
            <person name="Pope W.H."/>
            <person name="Jacobs-Sera D."/>
            <person name="Hatfull G.F."/>
        </authorList>
    </citation>
    <scope>NUCLEOTIDE SEQUENCE [LARGE SCALE GENOMIC DNA]</scope>
</reference>
<proteinExistence type="predicted"/>